<proteinExistence type="predicted"/>
<dbReference type="Proteomes" id="UP000184546">
    <property type="component" value="Unassembled WGS sequence"/>
</dbReference>
<dbReference type="GeneID" id="30975753"/>
<sequence length="513" mass="58036">MSFTNLPTELVVQICEHLGLADWCALRLTCKTLFLRSVEAFADSSFHTIWVLVTSESLGRLAAVARDANLRTRVKDICIVPILFEETLKEESSRPRNLCKAPGSSSVYTAIYGQGFRTGAELYSRSTAYQAIVADHRRILNTGTFAKTFSESLACFENLASVGLRSCPTWVLLDPTRPMKFPCLGVRRLRNQLPCVTKIASSRFPGPVKELTGDTHARALAAVVDGIVTAKTELRRLETCDSRHCGVSAEDLITLTTTKPSYKHFLILLRNLETLHLCLFNADKVAASEGNDHRLQDALEMVETAAPSLQTLTFSLSCAPFKRLSPHTFSLLSQRVNFTRLVELELRDLDFTRDGLQAFLRSATTTLQRLILFKVSLVDTITPASSWDYRAPYADRRQWHEDYKAEIGLRWRAVWEDLRHDLLSLRYLRMDTVLFCGHMIEFNHPPRNINIEKTLRSRPIYTVTFQADHAHNTLGEWISDLKPTPSDTVFGFIRSGRPAEVPSTPYFRRDPIP</sequence>
<dbReference type="RefSeq" id="XP_020052314.1">
    <property type="nucleotide sequence ID" value="XM_020201939.1"/>
</dbReference>
<keyword evidence="3" id="KW-1185">Reference proteome</keyword>
<dbReference type="PROSITE" id="PS50181">
    <property type="entry name" value="FBOX"/>
    <property type="match status" value="1"/>
</dbReference>
<gene>
    <name evidence="2" type="ORF">ASPACDRAFT_47331</name>
</gene>
<evidence type="ECO:0000313" key="2">
    <source>
        <dbReference type="EMBL" id="OJJ95974.1"/>
    </source>
</evidence>
<dbReference type="AlphaFoldDB" id="A0A1L9WIF8"/>
<dbReference type="SUPFAM" id="SSF81383">
    <property type="entry name" value="F-box domain"/>
    <property type="match status" value="1"/>
</dbReference>
<dbReference type="CDD" id="cd09917">
    <property type="entry name" value="F-box_SF"/>
    <property type="match status" value="1"/>
</dbReference>
<evidence type="ECO:0000259" key="1">
    <source>
        <dbReference type="PROSITE" id="PS50181"/>
    </source>
</evidence>
<evidence type="ECO:0000313" key="3">
    <source>
        <dbReference type="Proteomes" id="UP000184546"/>
    </source>
</evidence>
<dbReference type="Gene3D" id="3.80.10.10">
    <property type="entry name" value="Ribonuclease Inhibitor"/>
    <property type="match status" value="1"/>
</dbReference>
<dbReference type="OMA" id="MEMCNPL"/>
<feature type="domain" description="F-box" evidence="1">
    <location>
        <begin position="1"/>
        <end position="49"/>
    </location>
</feature>
<dbReference type="Pfam" id="PF12937">
    <property type="entry name" value="F-box-like"/>
    <property type="match status" value="1"/>
</dbReference>
<dbReference type="InterPro" id="IPR036047">
    <property type="entry name" value="F-box-like_dom_sf"/>
</dbReference>
<dbReference type="VEuPathDB" id="FungiDB:ASPACDRAFT_47331"/>
<reference evidence="3" key="1">
    <citation type="journal article" date="2017" name="Genome Biol.">
        <title>Comparative genomics reveals high biological diversity and specific adaptations in the industrially and medically important fungal genus Aspergillus.</title>
        <authorList>
            <person name="de Vries R.P."/>
            <person name="Riley R."/>
            <person name="Wiebenga A."/>
            <person name="Aguilar-Osorio G."/>
            <person name="Amillis S."/>
            <person name="Uchima C.A."/>
            <person name="Anderluh G."/>
            <person name="Asadollahi M."/>
            <person name="Askin M."/>
            <person name="Barry K."/>
            <person name="Battaglia E."/>
            <person name="Bayram O."/>
            <person name="Benocci T."/>
            <person name="Braus-Stromeyer S.A."/>
            <person name="Caldana C."/>
            <person name="Canovas D."/>
            <person name="Cerqueira G.C."/>
            <person name="Chen F."/>
            <person name="Chen W."/>
            <person name="Choi C."/>
            <person name="Clum A."/>
            <person name="Dos Santos R.A."/>
            <person name="Damasio A.R."/>
            <person name="Diallinas G."/>
            <person name="Emri T."/>
            <person name="Fekete E."/>
            <person name="Flipphi M."/>
            <person name="Freyberg S."/>
            <person name="Gallo A."/>
            <person name="Gournas C."/>
            <person name="Habgood R."/>
            <person name="Hainaut M."/>
            <person name="Harispe M.L."/>
            <person name="Henrissat B."/>
            <person name="Hilden K.S."/>
            <person name="Hope R."/>
            <person name="Hossain A."/>
            <person name="Karabika E."/>
            <person name="Karaffa L."/>
            <person name="Karanyi Z."/>
            <person name="Krasevec N."/>
            <person name="Kuo A."/>
            <person name="Kusch H."/>
            <person name="LaButti K."/>
            <person name="Lagendijk E.L."/>
            <person name="Lapidus A."/>
            <person name="Levasseur A."/>
            <person name="Lindquist E."/>
            <person name="Lipzen A."/>
            <person name="Logrieco A.F."/>
            <person name="MacCabe A."/>
            <person name="Maekelae M.R."/>
            <person name="Malavazi I."/>
            <person name="Melin P."/>
            <person name="Meyer V."/>
            <person name="Mielnichuk N."/>
            <person name="Miskei M."/>
            <person name="Molnar A.P."/>
            <person name="Mule G."/>
            <person name="Ngan C.Y."/>
            <person name="Orejas M."/>
            <person name="Orosz E."/>
            <person name="Ouedraogo J.P."/>
            <person name="Overkamp K.M."/>
            <person name="Park H.-S."/>
            <person name="Perrone G."/>
            <person name="Piumi F."/>
            <person name="Punt P.J."/>
            <person name="Ram A.F."/>
            <person name="Ramon A."/>
            <person name="Rauscher S."/>
            <person name="Record E."/>
            <person name="Riano-Pachon D.M."/>
            <person name="Robert V."/>
            <person name="Roehrig J."/>
            <person name="Ruller R."/>
            <person name="Salamov A."/>
            <person name="Salih N.S."/>
            <person name="Samson R.A."/>
            <person name="Sandor E."/>
            <person name="Sanguinetti M."/>
            <person name="Schuetze T."/>
            <person name="Sepcic K."/>
            <person name="Shelest E."/>
            <person name="Sherlock G."/>
            <person name="Sophianopoulou V."/>
            <person name="Squina F.M."/>
            <person name="Sun H."/>
            <person name="Susca A."/>
            <person name="Todd R.B."/>
            <person name="Tsang A."/>
            <person name="Unkles S.E."/>
            <person name="van de Wiele N."/>
            <person name="van Rossen-Uffink D."/>
            <person name="Oliveira J.V."/>
            <person name="Vesth T.C."/>
            <person name="Visser J."/>
            <person name="Yu J.-H."/>
            <person name="Zhou M."/>
            <person name="Andersen M.R."/>
            <person name="Archer D.B."/>
            <person name="Baker S.E."/>
            <person name="Benoit I."/>
            <person name="Brakhage A.A."/>
            <person name="Braus G.H."/>
            <person name="Fischer R."/>
            <person name="Frisvad J.C."/>
            <person name="Goldman G.H."/>
            <person name="Houbraken J."/>
            <person name="Oakley B."/>
            <person name="Pocsi I."/>
            <person name="Scazzocchio C."/>
            <person name="Seiboth B."/>
            <person name="vanKuyk P.A."/>
            <person name="Wortman J."/>
            <person name="Dyer P.S."/>
            <person name="Grigoriev I.V."/>
        </authorList>
    </citation>
    <scope>NUCLEOTIDE SEQUENCE [LARGE SCALE GENOMIC DNA]</scope>
    <source>
        <strain evidence="3">ATCC 16872 / CBS 172.66 / WB 5094</strain>
    </source>
</reference>
<organism evidence="2 3">
    <name type="scientific">Aspergillus aculeatus (strain ATCC 16872 / CBS 172.66 / WB 5094)</name>
    <dbReference type="NCBI Taxonomy" id="690307"/>
    <lineage>
        <taxon>Eukaryota</taxon>
        <taxon>Fungi</taxon>
        <taxon>Dikarya</taxon>
        <taxon>Ascomycota</taxon>
        <taxon>Pezizomycotina</taxon>
        <taxon>Eurotiomycetes</taxon>
        <taxon>Eurotiomycetidae</taxon>
        <taxon>Eurotiales</taxon>
        <taxon>Aspergillaceae</taxon>
        <taxon>Aspergillus</taxon>
        <taxon>Aspergillus subgen. Circumdati</taxon>
    </lineage>
</organism>
<dbReference type="OrthoDB" id="5279008at2759"/>
<dbReference type="InterPro" id="IPR032675">
    <property type="entry name" value="LRR_dom_sf"/>
</dbReference>
<dbReference type="InterPro" id="IPR001810">
    <property type="entry name" value="F-box_dom"/>
</dbReference>
<name>A0A1L9WIF8_ASPA1</name>
<accession>A0A1L9WIF8</accession>
<dbReference type="EMBL" id="KV878987">
    <property type="protein sequence ID" value="OJJ95974.1"/>
    <property type="molecule type" value="Genomic_DNA"/>
</dbReference>
<protein>
    <recommendedName>
        <fullName evidence="1">F-box domain-containing protein</fullName>
    </recommendedName>
</protein>